<sequence>MADSDEAPGVDDPFLPPRRDPGDQPEAPAAPSSGRRRVVVAEDEALTRLDLVEMLTEAGYDVVGEAGDGESAMRLAEEQRPDVVVLDIKMPKLDGISAAERIAAARIAPVVLLTAFSQTELVERARDAGAMAYVVKPFTAADLLPALEIAVSRHSELLQLEDEVADLADRLETRKLVERAKAALQSTYGMSEPEAFRWIQKTSMDRRLSMREVASGVLAAAAGAPKQGGR</sequence>
<evidence type="ECO:0000256" key="3">
    <source>
        <dbReference type="SAM" id="MobiDB-lite"/>
    </source>
</evidence>
<gene>
    <name evidence="6" type="ORF">ACFOLH_04070</name>
</gene>
<dbReference type="InterPro" id="IPR008327">
    <property type="entry name" value="Sig_transdc_resp-reg_antiterm"/>
</dbReference>
<proteinExistence type="predicted"/>
<evidence type="ECO:0000256" key="2">
    <source>
        <dbReference type="PROSITE-ProRule" id="PRU00169"/>
    </source>
</evidence>
<feature type="domain" description="ANTAR" evidence="5">
    <location>
        <begin position="157"/>
        <end position="218"/>
    </location>
</feature>
<keyword evidence="7" id="KW-1185">Reference proteome</keyword>
<evidence type="ECO:0000259" key="5">
    <source>
        <dbReference type="PROSITE" id="PS50921"/>
    </source>
</evidence>
<dbReference type="Gene3D" id="1.10.10.10">
    <property type="entry name" value="Winged helix-like DNA-binding domain superfamily/Winged helix DNA-binding domain"/>
    <property type="match status" value="1"/>
</dbReference>
<dbReference type="InterPro" id="IPR005561">
    <property type="entry name" value="ANTAR"/>
</dbReference>
<dbReference type="EMBL" id="JBHRWW010000002">
    <property type="protein sequence ID" value="MFC3687510.1"/>
    <property type="molecule type" value="Genomic_DNA"/>
</dbReference>
<dbReference type="InterPro" id="IPR039420">
    <property type="entry name" value="WalR-like"/>
</dbReference>
<dbReference type="InterPro" id="IPR001789">
    <property type="entry name" value="Sig_transdc_resp-reg_receiver"/>
</dbReference>
<dbReference type="SUPFAM" id="SSF52172">
    <property type="entry name" value="CheY-like"/>
    <property type="match status" value="1"/>
</dbReference>
<dbReference type="Pfam" id="PF03861">
    <property type="entry name" value="ANTAR"/>
    <property type="match status" value="1"/>
</dbReference>
<dbReference type="SMART" id="SM00448">
    <property type="entry name" value="REC"/>
    <property type="match status" value="1"/>
</dbReference>
<comment type="caution">
    <text evidence="6">The sequence shown here is derived from an EMBL/GenBank/DDBJ whole genome shotgun (WGS) entry which is preliminary data.</text>
</comment>
<feature type="domain" description="Response regulatory" evidence="4">
    <location>
        <begin position="37"/>
        <end position="151"/>
    </location>
</feature>
<keyword evidence="1" id="KW-0238">DNA-binding</keyword>
<evidence type="ECO:0000259" key="4">
    <source>
        <dbReference type="PROSITE" id="PS50110"/>
    </source>
</evidence>
<reference evidence="7" key="1">
    <citation type="journal article" date="2019" name="Int. J. Syst. Evol. Microbiol.">
        <title>The Global Catalogue of Microorganisms (GCM) 10K type strain sequencing project: providing services to taxonomists for standard genome sequencing and annotation.</title>
        <authorList>
            <consortium name="The Broad Institute Genomics Platform"/>
            <consortium name="The Broad Institute Genome Sequencing Center for Infectious Disease"/>
            <person name="Wu L."/>
            <person name="Ma J."/>
        </authorList>
    </citation>
    <scope>NUCLEOTIDE SEQUENCE [LARGE SCALE GENOMIC DNA]</scope>
    <source>
        <strain evidence="7">NCAIM B.02333</strain>
    </source>
</reference>
<dbReference type="PIRSF" id="PIRSF036382">
    <property type="entry name" value="RR_antiterm"/>
    <property type="match status" value="1"/>
</dbReference>
<dbReference type="Pfam" id="PF00072">
    <property type="entry name" value="Response_reg"/>
    <property type="match status" value="1"/>
</dbReference>
<protein>
    <submittedName>
        <fullName evidence="6">ANTAR domain-containing response regulator</fullName>
    </submittedName>
</protein>
<dbReference type="PANTHER" id="PTHR48111:SF69">
    <property type="entry name" value="RESPONSE REGULATOR RECEIVER"/>
    <property type="match status" value="1"/>
</dbReference>
<dbReference type="PROSITE" id="PS50110">
    <property type="entry name" value="RESPONSE_REGULATORY"/>
    <property type="match status" value="1"/>
</dbReference>
<evidence type="ECO:0000256" key="1">
    <source>
        <dbReference type="ARBA" id="ARBA00023125"/>
    </source>
</evidence>
<evidence type="ECO:0000313" key="6">
    <source>
        <dbReference type="EMBL" id="MFC3687510.1"/>
    </source>
</evidence>
<dbReference type="Proteomes" id="UP001595685">
    <property type="component" value="Unassembled WGS sequence"/>
</dbReference>
<dbReference type="PANTHER" id="PTHR48111">
    <property type="entry name" value="REGULATOR OF RPOS"/>
    <property type="match status" value="1"/>
</dbReference>
<dbReference type="InterPro" id="IPR011006">
    <property type="entry name" value="CheY-like_superfamily"/>
</dbReference>
<feature type="modified residue" description="4-aspartylphosphate" evidence="2">
    <location>
        <position position="87"/>
    </location>
</feature>
<accession>A0ABV7WCM1</accession>
<dbReference type="RefSeq" id="WP_376983710.1">
    <property type="nucleotide sequence ID" value="NZ_JBBEOI010000064.1"/>
</dbReference>
<name>A0ABV7WCM1_9MICO</name>
<keyword evidence="2" id="KW-0597">Phosphoprotein</keyword>
<dbReference type="InterPro" id="IPR036388">
    <property type="entry name" value="WH-like_DNA-bd_sf"/>
</dbReference>
<dbReference type="Gene3D" id="3.40.50.2300">
    <property type="match status" value="1"/>
</dbReference>
<feature type="region of interest" description="Disordered" evidence="3">
    <location>
        <begin position="1"/>
        <end position="38"/>
    </location>
</feature>
<dbReference type="SMART" id="SM01012">
    <property type="entry name" value="ANTAR"/>
    <property type="match status" value="1"/>
</dbReference>
<dbReference type="PROSITE" id="PS50921">
    <property type="entry name" value="ANTAR"/>
    <property type="match status" value="1"/>
</dbReference>
<organism evidence="6 7">
    <name type="scientific">Aquipuribacter hungaricus</name>
    <dbReference type="NCBI Taxonomy" id="545624"/>
    <lineage>
        <taxon>Bacteria</taxon>
        <taxon>Bacillati</taxon>
        <taxon>Actinomycetota</taxon>
        <taxon>Actinomycetes</taxon>
        <taxon>Micrococcales</taxon>
        <taxon>Intrasporangiaceae</taxon>
        <taxon>Aquipuribacter</taxon>
    </lineage>
</organism>
<evidence type="ECO:0000313" key="7">
    <source>
        <dbReference type="Proteomes" id="UP001595685"/>
    </source>
</evidence>